<dbReference type="Pfam" id="PF18803">
    <property type="entry name" value="CxC2"/>
    <property type="match status" value="1"/>
</dbReference>
<sequence>KSQNDYLREFLERRSLYLHKLMEHEAPPANTHCFVCHVADIAWKCLDCEGGCACCTACLRKLHQQSPFHRIKSWDGTCYQPAWLFQAGVQVHLGHNGAACPATLCEDPETTEDLDLLWPGSAPGEDDPDASNVGAGRRINKSGFPRSKNRAYKLLVDRSGVHPLKVNLCYCSGAEPQDLQYFSAGFFPATFDQVETAFSFRLLDDLRMDNLECKTPVLNFWHRLRRITAPLDPGSVPNRYRELMRVFRQWQNLELRKRAGFSYSDKVPGAGELVEFCTACPQDGYNLRPDWQDDPKQYKYSRDYCLDGNFSADQIRMKCPKDDVHLTNGEGFMVTESLYQEQLKAAVEIKQARTCHRYDAMEKSNMSKSHLLYTGIGAAACARHGCFVPHGVVNFTKGEKFRNMDMALNEAIKYRMKNIKQSIWYYDIMCQYWIHLVARFEANPHLHMPDDIAILRAIGLFHVHGHQDECFAKFAPSYIPGAGLVDGEILETLWAVLNHVSGSTRSQATSFRRETLDAHMNDSNWKKLVSQVHRLVGKWPNAKTLLSEAQEALDAIASTAPPESISQWAKDEHQAQSKRWDDPDVMQIFDIKVNKGITKAQMQVRLLEEENEQRDISGQSTLIAEGLKLEEEQLHVIALVCRVGRTPTVAEVLETEQRRQRLRKRIEKFYGRAKSMWPVNGDDEPADYWHDRVPEFTGTGSDDEDDSPPPTESSLTVERLTIYLPSTIGMQVCTAMGYIKAAQMEKRLRIGQQNDVLQNIRVAVSRKACIFRDGIRASKSKKKKTRSWDHLHAVDLSVRHNTRVYDRARTSMMRLNPSATELERYKPLAKEDLKVDTARVEPGLHGHRGSHLAWFWTMDIASDVEQQEGMREFYRVHWLKAKSRRDRCQEEVDILEREV</sequence>
<gene>
    <name evidence="3" type="ORF">FIBSPDRAFT_715100</name>
</gene>
<dbReference type="InterPro" id="IPR041457">
    <property type="entry name" value="CxC2_KDZ-assoc"/>
</dbReference>
<dbReference type="Pfam" id="PF18758">
    <property type="entry name" value="KDZ"/>
    <property type="match status" value="1"/>
</dbReference>
<evidence type="ECO:0000256" key="1">
    <source>
        <dbReference type="SAM" id="MobiDB-lite"/>
    </source>
</evidence>
<evidence type="ECO:0000259" key="2">
    <source>
        <dbReference type="Pfam" id="PF18803"/>
    </source>
</evidence>
<dbReference type="PANTHER" id="PTHR33096">
    <property type="entry name" value="CXC2 DOMAIN-CONTAINING PROTEIN"/>
    <property type="match status" value="1"/>
</dbReference>
<dbReference type="Proteomes" id="UP000076532">
    <property type="component" value="Unassembled WGS sequence"/>
</dbReference>
<organism evidence="3 4">
    <name type="scientific">Athelia psychrophila</name>
    <dbReference type="NCBI Taxonomy" id="1759441"/>
    <lineage>
        <taxon>Eukaryota</taxon>
        <taxon>Fungi</taxon>
        <taxon>Dikarya</taxon>
        <taxon>Basidiomycota</taxon>
        <taxon>Agaricomycotina</taxon>
        <taxon>Agaricomycetes</taxon>
        <taxon>Agaricomycetidae</taxon>
        <taxon>Atheliales</taxon>
        <taxon>Atheliaceae</taxon>
        <taxon>Athelia</taxon>
    </lineage>
</organism>
<protein>
    <recommendedName>
        <fullName evidence="2">CxC2-like cysteine cluster KDZ transposase-associated domain-containing protein</fullName>
    </recommendedName>
</protein>
<dbReference type="PANTHER" id="PTHR33096:SF1">
    <property type="entry name" value="CXC1-LIKE CYSTEINE CLUSTER ASSOCIATED WITH KDZ TRANSPOSASES DOMAIN-CONTAINING PROTEIN"/>
    <property type="match status" value="1"/>
</dbReference>
<feature type="region of interest" description="Disordered" evidence="1">
    <location>
        <begin position="683"/>
        <end position="715"/>
    </location>
</feature>
<evidence type="ECO:0000313" key="3">
    <source>
        <dbReference type="EMBL" id="KZP33361.1"/>
    </source>
</evidence>
<dbReference type="STRING" id="436010.A0A166W4G1"/>
<proteinExistence type="predicted"/>
<dbReference type="AlphaFoldDB" id="A0A166W4G1"/>
<dbReference type="InterPro" id="IPR040521">
    <property type="entry name" value="KDZ"/>
</dbReference>
<evidence type="ECO:0000313" key="4">
    <source>
        <dbReference type="Proteomes" id="UP000076532"/>
    </source>
</evidence>
<dbReference type="OrthoDB" id="3143151at2759"/>
<accession>A0A166W4G1</accession>
<reference evidence="3 4" key="1">
    <citation type="journal article" date="2016" name="Mol. Biol. Evol.">
        <title>Comparative Genomics of Early-Diverging Mushroom-Forming Fungi Provides Insights into the Origins of Lignocellulose Decay Capabilities.</title>
        <authorList>
            <person name="Nagy L.G."/>
            <person name="Riley R."/>
            <person name="Tritt A."/>
            <person name="Adam C."/>
            <person name="Daum C."/>
            <person name="Floudas D."/>
            <person name="Sun H."/>
            <person name="Yadav J.S."/>
            <person name="Pangilinan J."/>
            <person name="Larsson K.H."/>
            <person name="Matsuura K."/>
            <person name="Barry K."/>
            <person name="Labutti K."/>
            <person name="Kuo R."/>
            <person name="Ohm R.A."/>
            <person name="Bhattacharya S.S."/>
            <person name="Shirouzu T."/>
            <person name="Yoshinaga Y."/>
            <person name="Martin F.M."/>
            <person name="Grigoriev I.V."/>
            <person name="Hibbett D.S."/>
        </authorList>
    </citation>
    <scope>NUCLEOTIDE SEQUENCE [LARGE SCALE GENOMIC DNA]</scope>
    <source>
        <strain evidence="3 4">CBS 109695</strain>
    </source>
</reference>
<name>A0A166W4G1_9AGAM</name>
<keyword evidence="4" id="KW-1185">Reference proteome</keyword>
<feature type="domain" description="CxC2-like cysteine cluster KDZ transposase-associated" evidence="2">
    <location>
        <begin position="154"/>
        <end position="229"/>
    </location>
</feature>
<feature type="non-terminal residue" evidence="3">
    <location>
        <position position="899"/>
    </location>
</feature>
<dbReference type="EMBL" id="KV417482">
    <property type="protein sequence ID" value="KZP33361.1"/>
    <property type="molecule type" value="Genomic_DNA"/>
</dbReference>
<feature type="non-terminal residue" evidence="3">
    <location>
        <position position="1"/>
    </location>
</feature>